<keyword evidence="2" id="KW-0004">4Fe-4S</keyword>
<dbReference type="GO" id="GO:0003824">
    <property type="term" value="F:catalytic activity"/>
    <property type="evidence" value="ECO:0007669"/>
    <property type="project" value="InterPro"/>
</dbReference>
<dbReference type="SFLD" id="SFLDG01094">
    <property type="entry name" value="Uncharacterised_Radical_SAM_Su"/>
    <property type="match status" value="1"/>
</dbReference>
<dbReference type="EMBL" id="DSUH01000274">
    <property type="protein sequence ID" value="HGU33567.1"/>
    <property type="molecule type" value="Genomic_DNA"/>
</dbReference>
<evidence type="ECO:0000256" key="5">
    <source>
        <dbReference type="ARBA" id="ARBA00023004"/>
    </source>
</evidence>
<dbReference type="SUPFAM" id="SSF102114">
    <property type="entry name" value="Radical SAM enzymes"/>
    <property type="match status" value="1"/>
</dbReference>
<evidence type="ECO:0000256" key="6">
    <source>
        <dbReference type="ARBA" id="ARBA00023014"/>
    </source>
</evidence>
<dbReference type="GO" id="GO:0051539">
    <property type="term" value="F:4 iron, 4 sulfur cluster binding"/>
    <property type="evidence" value="ECO:0007669"/>
    <property type="project" value="UniProtKB-KW"/>
</dbReference>
<keyword evidence="3" id="KW-0949">S-adenosyl-L-methionine</keyword>
<evidence type="ECO:0000256" key="4">
    <source>
        <dbReference type="ARBA" id="ARBA00022723"/>
    </source>
</evidence>
<accession>A0A7C4RTA7</accession>
<dbReference type="SFLD" id="SFLDS00029">
    <property type="entry name" value="Radical_SAM"/>
    <property type="match status" value="1"/>
</dbReference>
<dbReference type="InterPro" id="IPR007197">
    <property type="entry name" value="rSAM"/>
</dbReference>
<protein>
    <submittedName>
        <fullName evidence="8">Anaerobic ribonucleoside-triphosphate reductase activating protein</fullName>
    </submittedName>
</protein>
<dbReference type="InterPro" id="IPR012840">
    <property type="entry name" value="NrdG2"/>
</dbReference>
<keyword evidence="5" id="KW-0408">Iron</keyword>
<name>A0A7C4RTA7_9BACT</name>
<dbReference type="GO" id="GO:0046872">
    <property type="term" value="F:metal ion binding"/>
    <property type="evidence" value="ECO:0007669"/>
    <property type="project" value="UniProtKB-KW"/>
</dbReference>
<dbReference type="InterPro" id="IPR058240">
    <property type="entry name" value="rSAM_sf"/>
</dbReference>
<dbReference type="Gene3D" id="3.20.20.70">
    <property type="entry name" value="Aldolase class I"/>
    <property type="match status" value="1"/>
</dbReference>
<evidence type="ECO:0000256" key="2">
    <source>
        <dbReference type="ARBA" id="ARBA00022485"/>
    </source>
</evidence>
<evidence type="ECO:0000313" key="8">
    <source>
        <dbReference type="EMBL" id="HGU33567.1"/>
    </source>
</evidence>
<evidence type="ECO:0000256" key="1">
    <source>
        <dbReference type="ARBA" id="ARBA00001966"/>
    </source>
</evidence>
<dbReference type="SMART" id="SM00729">
    <property type="entry name" value="Elp3"/>
    <property type="match status" value="1"/>
</dbReference>
<dbReference type="PROSITE" id="PS51918">
    <property type="entry name" value="RADICAL_SAM"/>
    <property type="match status" value="1"/>
</dbReference>
<dbReference type="PANTHER" id="PTHR30352">
    <property type="entry name" value="PYRUVATE FORMATE-LYASE-ACTIVATING ENZYME"/>
    <property type="match status" value="1"/>
</dbReference>
<gene>
    <name evidence="8" type="ORF">ENS29_11995</name>
</gene>
<reference evidence="8" key="1">
    <citation type="journal article" date="2020" name="mSystems">
        <title>Genome- and Community-Level Interaction Insights into Carbon Utilization and Element Cycling Functions of Hydrothermarchaeota in Hydrothermal Sediment.</title>
        <authorList>
            <person name="Zhou Z."/>
            <person name="Liu Y."/>
            <person name="Xu W."/>
            <person name="Pan J."/>
            <person name="Luo Z.H."/>
            <person name="Li M."/>
        </authorList>
    </citation>
    <scope>NUCLEOTIDE SEQUENCE [LARGE SCALE GENOMIC DNA]</scope>
    <source>
        <strain evidence="8">SpSt-477</strain>
    </source>
</reference>
<proteinExistence type="predicted"/>
<sequence length="251" mass="27568">MFFGPCRKGTLAEGGLIVVIIAGLQKHSLIDYPGKVACVVFFAGCNFRCPYCHNADLVRGRTDNPMDLDAFRRFLEKRRGFLDGVVISGGEPTLQEGLSAFCREIRGMGFSVKLDTNGSRPDAVAKLIADGVLDFIAMDIKTDPERYVSMGLFPDGDAACIFESIECIKRSGIAGEFRTTCVAPFVTEETFPAMLASIAGADRYVLQPFVNRNVLDPEWIERHARALSREEMTRLAEKASGCVGEVIVLNR</sequence>
<keyword evidence="6" id="KW-0411">Iron-sulfur</keyword>
<dbReference type="AlphaFoldDB" id="A0A7C4RTA7"/>
<dbReference type="PANTHER" id="PTHR30352:SF13">
    <property type="entry name" value="GLYCYL-RADICAL ENZYME ACTIVATING ENZYME YJJW-RELATED"/>
    <property type="match status" value="1"/>
</dbReference>
<organism evidence="8">
    <name type="scientific">Desulfatirhabdium butyrativorans</name>
    <dbReference type="NCBI Taxonomy" id="340467"/>
    <lineage>
        <taxon>Bacteria</taxon>
        <taxon>Pseudomonadati</taxon>
        <taxon>Thermodesulfobacteriota</taxon>
        <taxon>Desulfobacteria</taxon>
        <taxon>Desulfobacterales</taxon>
        <taxon>Desulfatirhabdiaceae</taxon>
        <taxon>Desulfatirhabdium</taxon>
    </lineage>
</organism>
<dbReference type="CDD" id="cd01335">
    <property type="entry name" value="Radical_SAM"/>
    <property type="match status" value="1"/>
</dbReference>
<dbReference type="Pfam" id="PF04055">
    <property type="entry name" value="Radical_SAM"/>
    <property type="match status" value="1"/>
</dbReference>
<evidence type="ECO:0000256" key="3">
    <source>
        <dbReference type="ARBA" id="ARBA00022691"/>
    </source>
</evidence>
<dbReference type="InterPro" id="IPR013785">
    <property type="entry name" value="Aldolase_TIM"/>
</dbReference>
<dbReference type="NCBIfam" id="TIGR02495">
    <property type="entry name" value="NrdG2"/>
    <property type="match status" value="1"/>
</dbReference>
<dbReference type="InterPro" id="IPR034457">
    <property type="entry name" value="Organic_radical-activating"/>
</dbReference>
<dbReference type="InterPro" id="IPR006638">
    <property type="entry name" value="Elp3/MiaA/NifB-like_rSAM"/>
</dbReference>
<feature type="domain" description="Radical SAM core" evidence="7">
    <location>
        <begin position="31"/>
        <end position="245"/>
    </location>
</feature>
<comment type="caution">
    <text evidence="8">The sequence shown here is derived from an EMBL/GenBank/DDBJ whole genome shotgun (WGS) entry which is preliminary data.</text>
</comment>
<keyword evidence="4" id="KW-0479">Metal-binding</keyword>
<comment type="cofactor">
    <cofactor evidence="1">
        <name>[4Fe-4S] cluster</name>
        <dbReference type="ChEBI" id="CHEBI:49883"/>
    </cofactor>
</comment>
<evidence type="ECO:0000259" key="7">
    <source>
        <dbReference type="PROSITE" id="PS51918"/>
    </source>
</evidence>